<comment type="subunit">
    <text evidence="4">Heterohexamer of two PFD-alpha type and four PFD-beta type subunits. Binds to the C-terminal part of VHL.</text>
</comment>
<reference evidence="8" key="2">
    <citation type="journal article" date="2008" name="Genome Biol.">
        <title>Improved genome assembly and evidence-based global gene model set for the chordate Ciona intestinalis: new insight into intron and operon populations.</title>
        <authorList>
            <person name="Satou Y."/>
            <person name="Mineta K."/>
            <person name="Ogasawara M."/>
            <person name="Sasakura Y."/>
            <person name="Shoguchi E."/>
            <person name="Ueno K."/>
            <person name="Yamada L."/>
            <person name="Matsumoto J."/>
            <person name="Wasserscheid J."/>
            <person name="Dewar K."/>
            <person name="Wiley G.B."/>
            <person name="Macmil S.L."/>
            <person name="Roe B.A."/>
            <person name="Zeller R.W."/>
            <person name="Hastings K.E."/>
            <person name="Lemaire P."/>
            <person name="Lindquist E."/>
            <person name="Endo T."/>
            <person name="Hotta K."/>
            <person name="Inaba K."/>
        </authorList>
    </citation>
    <scope>NUCLEOTIDE SEQUENCE [LARGE SCALE GENOMIC DNA]</scope>
    <source>
        <strain evidence="8">wild type</strain>
    </source>
</reference>
<evidence type="ECO:0000256" key="6">
    <source>
        <dbReference type="PIRNR" id="PIRNR016396"/>
    </source>
</evidence>
<evidence type="ECO:0000256" key="7">
    <source>
        <dbReference type="SAM" id="Coils"/>
    </source>
</evidence>
<dbReference type="GeneTree" id="ENSGT00390000018904"/>
<proteinExistence type="inferred from homology"/>
<dbReference type="GO" id="GO:0016272">
    <property type="term" value="C:prefoldin complex"/>
    <property type="evidence" value="ECO:0000318"/>
    <property type="project" value="GO_Central"/>
</dbReference>
<dbReference type="STRING" id="7719.ENSCINP00000018884"/>
<dbReference type="PANTHER" id="PTHR12409">
    <property type="entry name" value="PREFOLDIN SUBUNIT 3"/>
    <property type="match status" value="1"/>
</dbReference>
<dbReference type="EMBL" id="EAAA01002171">
    <property type="status" value="NOT_ANNOTATED_CDS"/>
    <property type="molecule type" value="Genomic_DNA"/>
</dbReference>
<protein>
    <recommendedName>
        <fullName evidence="5 6">Prefoldin subunit 3</fullName>
    </recommendedName>
</protein>
<dbReference type="Ensembl" id="ENSCINT00000018884.3">
    <property type="protein sequence ID" value="ENSCINP00000018884.3"/>
    <property type="gene ID" value="ENSCING00000009294.3"/>
</dbReference>
<dbReference type="AlphaFoldDB" id="F7B9T1"/>
<comment type="function">
    <text evidence="3 6">Binds specifically to cytosolic chaperonin (c-CPN) and transfers target proteins to it. Binds to nascent polypeptide chain and promotes folding in an environment in which there are many competing pathways for nonnative proteins.</text>
</comment>
<dbReference type="InParanoid" id="F7B9T1"/>
<dbReference type="GO" id="GO:0006457">
    <property type="term" value="P:protein folding"/>
    <property type="evidence" value="ECO:0007669"/>
    <property type="project" value="UniProtKB-UniRule"/>
</dbReference>
<reference evidence="8" key="3">
    <citation type="submission" date="2025-08" db="UniProtKB">
        <authorList>
            <consortium name="Ensembl"/>
        </authorList>
    </citation>
    <scope>IDENTIFICATION</scope>
</reference>
<accession>F7B9T1</accession>
<name>F7B9T1_CIOIN</name>
<evidence type="ECO:0000313" key="8">
    <source>
        <dbReference type="Ensembl" id="ENSCINP00000018884.3"/>
    </source>
</evidence>
<comment type="similarity">
    <text evidence="1 6">Belongs to the prefoldin subunit alpha family.</text>
</comment>
<keyword evidence="2 6" id="KW-0143">Chaperone</keyword>
<dbReference type="CDD" id="cd23156">
    <property type="entry name" value="Prefoldin_3"/>
    <property type="match status" value="1"/>
</dbReference>
<dbReference type="GO" id="GO:0015631">
    <property type="term" value="F:tubulin binding"/>
    <property type="evidence" value="ECO:0000318"/>
    <property type="project" value="GO_Central"/>
</dbReference>
<dbReference type="GO" id="GO:0005737">
    <property type="term" value="C:cytoplasm"/>
    <property type="evidence" value="ECO:0000318"/>
    <property type="project" value="GO_Central"/>
</dbReference>
<dbReference type="PIRSF" id="PIRSF016396">
    <property type="entry name" value="Prefoldin_subunit_3"/>
    <property type="match status" value="1"/>
</dbReference>
<reference evidence="8" key="4">
    <citation type="submission" date="2025-09" db="UniProtKB">
        <authorList>
            <consortium name="Ensembl"/>
        </authorList>
    </citation>
    <scope>IDENTIFICATION</scope>
</reference>
<dbReference type="GO" id="GO:0007021">
    <property type="term" value="P:tubulin complex assembly"/>
    <property type="evidence" value="ECO:0000318"/>
    <property type="project" value="GO_Central"/>
</dbReference>
<dbReference type="InterPro" id="IPR009053">
    <property type="entry name" value="Prefoldin"/>
</dbReference>
<dbReference type="InterPro" id="IPR004127">
    <property type="entry name" value="Prefoldin_subunit_alpha"/>
</dbReference>
<sequence length="189" mass="21404">MEGDSKVVESKPHLGIPEAVFVEDVAKYLKEQGSCTCEEALKKLEENYQKYKLMEVNLLQKKQRLKQQIPDLKSSLDIVKHMKSIEGTDTTMTTNFFLSGALHAKAKIPPTKEVCLWLGANVMLSYSIEEALGVLNKNYTTAISHLDSVNKDLEYLRDQFTTTEVMLARLYNWNVKQRRAAKATTNGSD</sequence>
<dbReference type="Proteomes" id="UP000008144">
    <property type="component" value="Chromosome 5"/>
</dbReference>
<evidence type="ECO:0000256" key="1">
    <source>
        <dbReference type="ARBA" id="ARBA00010048"/>
    </source>
</evidence>
<dbReference type="InterPro" id="IPR016655">
    <property type="entry name" value="PFD3"/>
</dbReference>
<evidence type="ECO:0000256" key="3">
    <source>
        <dbReference type="ARBA" id="ARBA00024667"/>
    </source>
</evidence>
<feature type="coiled-coil region" evidence="7">
    <location>
        <begin position="41"/>
        <end position="68"/>
    </location>
</feature>
<dbReference type="SUPFAM" id="SSF46579">
    <property type="entry name" value="Prefoldin"/>
    <property type="match status" value="1"/>
</dbReference>
<dbReference type="OMA" id="YNWDVAQ"/>
<keyword evidence="9" id="KW-1185">Reference proteome</keyword>
<evidence type="ECO:0000313" key="9">
    <source>
        <dbReference type="Proteomes" id="UP000008144"/>
    </source>
</evidence>
<dbReference type="Pfam" id="PF02996">
    <property type="entry name" value="Prefoldin"/>
    <property type="match status" value="1"/>
</dbReference>
<evidence type="ECO:0000256" key="5">
    <source>
        <dbReference type="ARBA" id="ARBA00067450"/>
    </source>
</evidence>
<organism evidence="8 9">
    <name type="scientific">Ciona intestinalis</name>
    <name type="common">Transparent sea squirt</name>
    <name type="synonym">Ascidia intestinalis</name>
    <dbReference type="NCBI Taxonomy" id="7719"/>
    <lineage>
        <taxon>Eukaryota</taxon>
        <taxon>Metazoa</taxon>
        <taxon>Chordata</taxon>
        <taxon>Tunicata</taxon>
        <taxon>Ascidiacea</taxon>
        <taxon>Phlebobranchia</taxon>
        <taxon>Cionidae</taxon>
        <taxon>Ciona</taxon>
    </lineage>
</organism>
<dbReference type="FunFam" id="1.10.287.370:FF:000001">
    <property type="entry name" value="Prefoldin subunit 3"/>
    <property type="match status" value="1"/>
</dbReference>
<dbReference type="GO" id="GO:0007017">
    <property type="term" value="P:microtubule-based process"/>
    <property type="evidence" value="ECO:0000318"/>
    <property type="project" value="GO_Central"/>
</dbReference>
<dbReference type="PANTHER" id="PTHR12409:SF0">
    <property type="entry name" value="PREFOLDIN SUBUNIT 3"/>
    <property type="match status" value="1"/>
</dbReference>
<dbReference type="FunCoup" id="F7B9T1">
    <property type="interactions" value="1131"/>
</dbReference>
<keyword evidence="7" id="KW-0175">Coiled coil</keyword>
<evidence type="ECO:0000256" key="2">
    <source>
        <dbReference type="ARBA" id="ARBA00023186"/>
    </source>
</evidence>
<reference evidence="9" key="1">
    <citation type="journal article" date="2002" name="Science">
        <title>The draft genome of Ciona intestinalis: insights into chordate and vertebrate origins.</title>
        <authorList>
            <person name="Dehal P."/>
            <person name="Satou Y."/>
            <person name="Campbell R.K."/>
            <person name="Chapman J."/>
            <person name="Degnan B."/>
            <person name="De Tomaso A."/>
            <person name="Davidson B."/>
            <person name="Di Gregorio A."/>
            <person name="Gelpke M."/>
            <person name="Goodstein D.M."/>
            <person name="Harafuji N."/>
            <person name="Hastings K.E."/>
            <person name="Ho I."/>
            <person name="Hotta K."/>
            <person name="Huang W."/>
            <person name="Kawashima T."/>
            <person name="Lemaire P."/>
            <person name="Martinez D."/>
            <person name="Meinertzhagen I.A."/>
            <person name="Necula S."/>
            <person name="Nonaka M."/>
            <person name="Putnam N."/>
            <person name="Rash S."/>
            <person name="Saiga H."/>
            <person name="Satake M."/>
            <person name="Terry A."/>
            <person name="Yamada L."/>
            <person name="Wang H.G."/>
            <person name="Awazu S."/>
            <person name="Azumi K."/>
            <person name="Boore J."/>
            <person name="Branno M."/>
            <person name="Chin-Bow S."/>
            <person name="DeSantis R."/>
            <person name="Doyle S."/>
            <person name="Francino P."/>
            <person name="Keys D.N."/>
            <person name="Haga S."/>
            <person name="Hayashi H."/>
            <person name="Hino K."/>
            <person name="Imai K.S."/>
            <person name="Inaba K."/>
            <person name="Kano S."/>
            <person name="Kobayashi K."/>
            <person name="Kobayashi M."/>
            <person name="Lee B.I."/>
            <person name="Makabe K.W."/>
            <person name="Manohar C."/>
            <person name="Matassi G."/>
            <person name="Medina M."/>
            <person name="Mochizuki Y."/>
            <person name="Mount S."/>
            <person name="Morishita T."/>
            <person name="Miura S."/>
            <person name="Nakayama A."/>
            <person name="Nishizaka S."/>
            <person name="Nomoto H."/>
            <person name="Ohta F."/>
            <person name="Oishi K."/>
            <person name="Rigoutsos I."/>
            <person name="Sano M."/>
            <person name="Sasaki A."/>
            <person name="Sasakura Y."/>
            <person name="Shoguchi E."/>
            <person name="Shin-i T."/>
            <person name="Spagnuolo A."/>
            <person name="Stainier D."/>
            <person name="Suzuki M.M."/>
            <person name="Tassy O."/>
            <person name="Takatori N."/>
            <person name="Tokuoka M."/>
            <person name="Yagi K."/>
            <person name="Yoshizaki F."/>
            <person name="Wada S."/>
            <person name="Zhang C."/>
            <person name="Hyatt P.D."/>
            <person name="Larimer F."/>
            <person name="Detter C."/>
            <person name="Doggett N."/>
            <person name="Glavina T."/>
            <person name="Hawkins T."/>
            <person name="Richardson P."/>
            <person name="Lucas S."/>
            <person name="Kohara Y."/>
            <person name="Levine M."/>
            <person name="Satoh N."/>
            <person name="Rokhsar D.S."/>
        </authorList>
    </citation>
    <scope>NUCLEOTIDE SEQUENCE [LARGE SCALE GENOMIC DNA]</scope>
</reference>
<dbReference type="Gene3D" id="1.10.287.370">
    <property type="match status" value="1"/>
</dbReference>
<evidence type="ECO:0000256" key="4">
    <source>
        <dbReference type="ARBA" id="ARBA00062055"/>
    </source>
</evidence>
<dbReference type="HOGENOM" id="CLU_083737_1_0_1"/>